<dbReference type="InterPro" id="IPR043128">
    <property type="entry name" value="Rev_trsase/Diguanyl_cyclase"/>
</dbReference>
<dbReference type="RefSeq" id="WP_345919192.1">
    <property type="nucleotide sequence ID" value="NZ_JBDIVE010000003.1"/>
</dbReference>
<evidence type="ECO:0000259" key="2">
    <source>
        <dbReference type="PROSITE" id="PS50112"/>
    </source>
</evidence>
<reference evidence="5 6" key="1">
    <citation type="journal article" date="2018" name="Int. J. Syst. Evol. Microbiol.">
        <title>Uliginosibacterium sediminicola sp. nov., isolated from freshwater sediment.</title>
        <authorList>
            <person name="Hwang W.M."/>
            <person name="Kim S.M."/>
            <person name="Kang K."/>
            <person name="Ahn T.Y."/>
        </authorList>
    </citation>
    <scope>NUCLEOTIDE SEQUENCE [LARGE SCALE GENOMIC DNA]</scope>
    <source>
        <strain evidence="5 6">M1-21</strain>
    </source>
</reference>
<feature type="domain" description="PAS" evidence="2">
    <location>
        <begin position="153"/>
        <end position="204"/>
    </location>
</feature>
<feature type="domain" description="PAC" evidence="3">
    <location>
        <begin position="207"/>
        <end position="259"/>
    </location>
</feature>
<sequence length="577" mass="65081">MPKSSDSSTPLAKPLPQRWRIAQRAYALGAVLLMLLSVTTLHGEAAMTSRSLLELLCLAILLAIIIVLAFRLAHRAALDRVAQMQARISAALKTLEVPDLPHDGWQAFDDLADAITLYCTRAEQQVQALSSDVNWYRQLAEDSLGIEAYFSGKGRLLWLNPATERITGYSLEDCFAAGDIVDLWVYAKDRPLMKELARRGLAGEEREEHELRIQSRDGGLGWFSCRWRVNRDETGRIVGLRFSAQDIQRRKDAELKLLETVAALRRTQALKEHYLNRSNDEKMRLSSLLDTVAQGILFVDRDRRIVYINQPAVDLWRLDSRDSVVGTRDATLIEQTFGMRIDEEAYAHYIEEVILSRQNSLPRDIELRDGRIIRHVSAIVPSSDGSRPIGRVWVFEDVTDARSAQQRLTELAERDPLTGLYNRRRFMEEMERHLADSARRGEQVGLLSFDLDGFKFINDTYGHQAGDEVLIRLCQEIGSIVRRNELFFRLGGDEFAILVASTDTESMEQLARRVLSKAQELHFDFGDGRASITLSIGVATAPVHATTLDGLIAVTDRAMYRAKALGKNRCEIAASSL</sequence>
<dbReference type="InterPro" id="IPR000700">
    <property type="entry name" value="PAS-assoc_C"/>
</dbReference>
<dbReference type="GO" id="GO:0052621">
    <property type="term" value="F:diguanylate cyclase activity"/>
    <property type="evidence" value="ECO:0007669"/>
    <property type="project" value="UniProtKB-EC"/>
</dbReference>
<keyword evidence="5" id="KW-0808">Transferase</keyword>
<dbReference type="InterPro" id="IPR035965">
    <property type="entry name" value="PAS-like_dom_sf"/>
</dbReference>
<dbReference type="Pfam" id="PF12860">
    <property type="entry name" value="PAS_7"/>
    <property type="match status" value="1"/>
</dbReference>
<accession>A0ABU9YXF5</accession>
<evidence type="ECO:0000313" key="5">
    <source>
        <dbReference type="EMBL" id="MEN3068424.1"/>
    </source>
</evidence>
<dbReference type="SUPFAM" id="SSF55073">
    <property type="entry name" value="Nucleotide cyclase"/>
    <property type="match status" value="1"/>
</dbReference>
<dbReference type="SMART" id="SM00091">
    <property type="entry name" value="PAS"/>
    <property type="match status" value="2"/>
</dbReference>
<dbReference type="NCBIfam" id="TIGR00229">
    <property type="entry name" value="sensory_box"/>
    <property type="match status" value="1"/>
</dbReference>
<dbReference type="SMART" id="SM00267">
    <property type="entry name" value="GGDEF"/>
    <property type="match status" value="1"/>
</dbReference>
<dbReference type="Proteomes" id="UP001410394">
    <property type="component" value="Unassembled WGS sequence"/>
</dbReference>
<keyword evidence="5" id="KW-0548">Nucleotidyltransferase</keyword>
<keyword evidence="6" id="KW-1185">Reference proteome</keyword>
<dbReference type="PROSITE" id="PS50113">
    <property type="entry name" value="PAC"/>
    <property type="match status" value="1"/>
</dbReference>
<dbReference type="SUPFAM" id="SSF55785">
    <property type="entry name" value="PYP-like sensor domain (PAS domain)"/>
    <property type="match status" value="2"/>
</dbReference>
<dbReference type="Pfam" id="PF00990">
    <property type="entry name" value="GGDEF"/>
    <property type="match status" value="1"/>
</dbReference>
<keyword evidence="1" id="KW-1133">Transmembrane helix</keyword>
<dbReference type="Pfam" id="PF08447">
    <property type="entry name" value="PAS_3"/>
    <property type="match status" value="1"/>
</dbReference>
<dbReference type="EMBL" id="JBDIVE010000003">
    <property type="protein sequence ID" value="MEN3068424.1"/>
    <property type="molecule type" value="Genomic_DNA"/>
</dbReference>
<gene>
    <name evidence="5" type="ORF">ABDB84_08025</name>
</gene>
<dbReference type="NCBIfam" id="TIGR00254">
    <property type="entry name" value="GGDEF"/>
    <property type="match status" value="1"/>
</dbReference>
<keyword evidence="1" id="KW-0472">Membrane</keyword>
<evidence type="ECO:0000313" key="6">
    <source>
        <dbReference type="Proteomes" id="UP001410394"/>
    </source>
</evidence>
<dbReference type="InterPro" id="IPR000014">
    <property type="entry name" value="PAS"/>
</dbReference>
<dbReference type="InterPro" id="IPR013655">
    <property type="entry name" value="PAS_fold_3"/>
</dbReference>
<dbReference type="PROSITE" id="PS50112">
    <property type="entry name" value="PAS"/>
    <property type="match status" value="1"/>
</dbReference>
<name>A0ABU9YXF5_9RHOO</name>
<dbReference type="PANTHER" id="PTHR44757:SF2">
    <property type="entry name" value="BIOFILM ARCHITECTURE MAINTENANCE PROTEIN MBAA"/>
    <property type="match status" value="1"/>
</dbReference>
<feature type="transmembrane region" description="Helical" evidence="1">
    <location>
        <begin position="21"/>
        <end position="40"/>
    </location>
</feature>
<comment type="caution">
    <text evidence="5">The sequence shown here is derived from an EMBL/GenBank/DDBJ whole genome shotgun (WGS) entry which is preliminary data.</text>
</comment>
<dbReference type="EC" id="2.7.7.65" evidence="5"/>
<evidence type="ECO:0000259" key="3">
    <source>
        <dbReference type="PROSITE" id="PS50113"/>
    </source>
</evidence>
<dbReference type="PROSITE" id="PS50887">
    <property type="entry name" value="GGDEF"/>
    <property type="match status" value="1"/>
</dbReference>
<feature type="domain" description="GGDEF" evidence="4">
    <location>
        <begin position="442"/>
        <end position="575"/>
    </location>
</feature>
<dbReference type="InterPro" id="IPR052155">
    <property type="entry name" value="Biofilm_reg_signaling"/>
</dbReference>
<evidence type="ECO:0000256" key="1">
    <source>
        <dbReference type="SAM" id="Phobius"/>
    </source>
</evidence>
<organism evidence="5 6">
    <name type="scientific">Uliginosibacterium sediminicola</name>
    <dbReference type="NCBI Taxonomy" id="2024550"/>
    <lineage>
        <taxon>Bacteria</taxon>
        <taxon>Pseudomonadati</taxon>
        <taxon>Pseudomonadota</taxon>
        <taxon>Betaproteobacteria</taxon>
        <taxon>Rhodocyclales</taxon>
        <taxon>Zoogloeaceae</taxon>
        <taxon>Uliginosibacterium</taxon>
    </lineage>
</organism>
<feature type="transmembrane region" description="Helical" evidence="1">
    <location>
        <begin position="52"/>
        <end position="73"/>
    </location>
</feature>
<dbReference type="CDD" id="cd00130">
    <property type="entry name" value="PAS"/>
    <property type="match status" value="2"/>
</dbReference>
<protein>
    <submittedName>
        <fullName evidence="5">Diguanylate cyclase</fullName>
        <ecNumber evidence="5">2.7.7.65</ecNumber>
    </submittedName>
</protein>
<dbReference type="PANTHER" id="PTHR44757">
    <property type="entry name" value="DIGUANYLATE CYCLASE DGCP"/>
    <property type="match status" value="1"/>
</dbReference>
<evidence type="ECO:0000259" key="4">
    <source>
        <dbReference type="PROSITE" id="PS50887"/>
    </source>
</evidence>
<proteinExistence type="predicted"/>
<keyword evidence="1" id="KW-0812">Transmembrane</keyword>
<dbReference type="Gene3D" id="3.30.450.20">
    <property type="entry name" value="PAS domain"/>
    <property type="match status" value="2"/>
</dbReference>
<dbReference type="InterPro" id="IPR029787">
    <property type="entry name" value="Nucleotide_cyclase"/>
</dbReference>
<dbReference type="InterPro" id="IPR000160">
    <property type="entry name" value="GGDEF_dom"/>
</dbReference>
<dbReference type="Gene3D" id="3.30.70.270">
    <property type="match status" value="1"/>
</dbReference>
<dbReference type="CDD" id="cd01949">
    <property type="entry name" value="GGDEF"/>
    <property type="match status" value="1"/>
</dbReference>